<dbReference type="RefSeq" id="WP_307280376.1">
    <property type="nucleotide sequence ID" value="NZ_JAUSVX010000014.1"/>
</dbReference>
<gene>
    <name evidence="3" type="ORF">QO011_005915</name>
</gene>
<sequence>MTSIDDGFLYYEREYAGEPGERVLSIPAGIGSKDALLAALDGAAHFPYFGWNWDALDECLRDLQWIPENRIVVRHADLPLKNEPDECAIYLDILKSAIQDWARDERGPALRKQFPDLIYVEHTLVAVFPVAVRLDIETMMAPARRAEL</sequence>
<evidence type="ECO:0000256" key="1">
    <source>
        <dbReference type="ARBA" id="ARBA00006845"/>
    </source>
</evidence>
<dbReference type="SUPFAM" id="SSF52038">
    <property type="entry name" value="Barstar-related"/>
    <property type="match status" value="1"/>
</dbReference>
<proteinExistence type="inferred from homology"/>
<dbReference type="Pfam" id="PF01337">
    <property type="entry name" value="Barstar"/>
    <property type="match status" value="1"/>
</dbReference>
<comment type="similarity">
    <text evidence="1">Belongs to the barstar family.</text>
</comment>
<dbReference type="EMBL" id="JAUSVX010000014">
    <property type="protein sequence ID" value="MDQ0472882.1"/>
    <property type="molecule type" value="Genomic_DNA"/>
</dbReference>
<reference evidence="3 4" key="1">
    <citation type="submission" date="2023-07" db="EMBL/GenBank/DDBJ databases">
        <title>Genomic Encyclopedia of Type Strains, Phase IV (KMG-IV): sequencing the most valuable type-strain genomes for metagenomic binning, comparative biology and taxonomic classification.</title>
        <authorList>
            <person name="Goeker M."/>
        </authorList>
    </citation>
    <scope>NUCLEOTIDE SEQUENCE [LARGE SCALE GENOMIC DNA]</scope>
    <source>
        <strain evidence="3 4">DSM 19619</strain>
    </source>
</reference>
<protein>
    <recommendedName>
        <fullName evidence="2">Barstar (barnase inhibitor) domain-containing protein</fullName>
    </recommendedName>
</protein>
<accession>A0ABU0JF19</accession>
<dbReference type="InterPro" id="IPR035905">
    <property type="entry name" value="Barstar-like_sf"/>
</dbReference>
<keyword evidence="4" id="KW-1185">Reference proteome</keyword>
<dbReference type="Proteomes" id="UP001242480">
    <property type="component" value="Unassembled WGS sequence"/>
</dbReference>
<organism evidence="3 4">
    <name type="scientific">Labrys wisconsinensis</name>
    <dbReference type="NCBI Taxonomy" id="425677"/>
    <lineage>
        <taxon>Bacteria</taxon>
        <taxon>Pseudomonadati</taxon>
        <taxon>Pseudomonadota</taxon>
        <taxon>Alphaproteobacteria</taxon>
        <taxon>Hyphomicrobiales</taxon>
        <taxon>Xanthobacteraceae</taxon>
        <taxon>Labrys</taxon>
    </lineage>
</organism>
<name>A0ABU0JF19_9HYPH</name>
<evidence type="ECO:0000259" key="2">
    <source>
        <dbReference type="Pfam" id="PF01337"/>
    </source>
</evidence>
<comment type="caution">
    <text evidence="3">The sequence shown here is derived from an EMBL/GenBank/DDBJ whole genome shotgun (WGS) entry which is preliminary data.</text>
</comment>
<evidence type="ECO:0000313" key="4">
    <source>
        <dbReference type="Proteomes" id="UP001242480"/>
    </source>
</evidence>
<feature type="domain" description="Barstar (barnase inhibitor)" evidence="2">
    <location>
        <begin position="29"/>
        <end position="107"/>
    </location>
</feature>
<dbReference type="InterPro" id="IPR000468">
    <property type="entry name" value="Barstar"/>
</dbReference>
<evidence type="ECO:0000313" key="3">
    <source>
        <dbReference type="EMBL" id="MDQ0472882.1"/>
    </source>
</evidence>
<dbReference type="Gene3D" id="3.30.370.10">
    <property type="entry name" value="Barstar-like"/>
    <property type="match status" value="1"/>
</dbReference>